<reference evidence="1" key="2">
    <citation type="journal article" date="2015" name="Data Brief">
        <title>Shoot transcriptome of the giant reed, Arundo donax.</title>
        <authorList>
            <person name="Barrero R.A."/>
            <person name="Guerrero F.D."/>
            <person name="Moolhuijzen P."/>
            <person name="Goolsby J.A."/>
            <person name="Tidwell J."/>
            <person name="Bellgard S.E."/>
            <person name="Bellgard M.I."/>
        </authorList>
    </citation>
    <scope>NUCLEOTIDE SEQUENCE</scope>
    <source>
        <tissue evidence="1">Shoot tissue taken approximately 20 cm above the soil surface</tissue>
    </source>
</reference>
<name>A0A0A9EAQ0_ARUDO</name>
<accession>A0A0A9EAQ0</accession>
<dbReference type="AlphaFoldDB" id="A0A0A9EAQ0"/>
<organism evidence="1">
    <name type="scientific">Arundo donax</name>
    <name type="common">Giant reed</name>
    <name type="synonym">Donax arundinaceus</name>
    <dbReference type="NCBI Taxonomy" id="35708"/>
    <lineage>
        <taxon>Eukaryota</taxon>
        <taxon>Viridiplantae</taxon>
        <taxon>Streptophyta</taxon>
        <taxon>Embryophyta</taxon>
        <taxon>Tracheophyta</taxon>
        <taxon>Spermatophyta</taxon>
        <taxon>Magnoliopsida</taxon>
        <taxon>Liliopsida</taxon>
        <taxon>Poales</taxon>
        <taxon>Poaceae</taxon>
        <taxon>PACMAD clade</taxon>
        <taxon>Arundinoideae</taxon>
        <taxon>Arundineae</taxon>
        <taxon>Arundo</taxon>
    </lineage>
</organism>
<dbReference type="EMBL" id="GBRH01200799">
    <property type="protein sequence ID" value="JAD97096.1"/>
    <property type="molecule type" value="Transcribed_RNA"/>
</dbReference>
<protein>
    <submittedName>
        <fullName evidence="1">Uncharacterized protein</fullName>
    </submittedName>
</protein>
<proteinExistence type="predicted"/>
<sequence>MAQWPVLNIDIPYAETPPTWYLLNISDYRIKSNKSIIIAFNYIFSGDNMNILQVSLEQLNHNCPGTAQKQCPQKILPPFSTPHSLPFFHAVQQKSELRHLKISGQWTSMSSSHPYAQQNDCQITGCQ</sequence>
<reference evidence="1" key="1">
    <citation type="submission" date="2014-09" db="EMBL/GenBank/DDBJ databases">
        <authorList>
            <person name="Magalhaes I.L.F."/>
            <person name="Oliveira U."/>
            <person name="Santos F.R."/>
            <person name="Vidigal T.H.D.A."/>
            <person name="Brescovit A.D."/>
            <person name="Santos A.J."/>
        </authorList>
    </citation>
    <scope>NUCLEOTIDE SEQUENCE</scope>
    <source>
        <tissue evidence="1">Shoot tissue taken approximately 20 cm above the soil surface</tissue>
    </source>
</reference>
<evidence type="ECO:0000313" key="1">
    <source>
        <dbReference type="EMBL" id="JAD97096.1"/>
    </source>
</evidence>